<feature type="domain" description="PPPDE" evidence="4">
    <location>
        <begin position="5"/>
        <end position="149"/>
    </location>
</feature>
<sequence>MTTSYTVKLHVYDLSGGMARALSPGLVGRQIVIGLDGIWHTAVVVYGMEWFYGQGILFELPGQTQYGSPIQTIDMGNTEIPPEIFREYIDELREIYTMEKYHLLDNNCNNFTNDVCQFLTGRAIPESITTLPADFLTTPLGQQLRPIIESMFGQSRYS</sequence>
<dbReference type="EMBL" id="CAJVPL010000103">
    <property type="protein sequence ID" value="CAG8447133.1"/>
    <property type="molecule type" value="Genomic_DNA"/>
</dbReference>
<keyword evidence="2" id="KW-0645">Protease</keyword>
<dbReference type="OrthoDB" id="21221at2759"/>
<dbReference type="InterPro" id="IPR042266">
    <property type="entry name" value="PPPDE_sf"/>
</dbReference>
<dbReference type="InterPro" id="IPR008580">
    <property type="entry name" value="PPPDE_dom"/>
</dbReference>
<dbReference type="GO" id="GO:0006508">
    <property type="term" value="P:proteolysis"/>
    <property type="evidence" value="ECO:0007669"/>
    <property type="project" value="UniProtKB-KW"/>
</dbReference>
<dbReference type="GO" id="GO:0008233">
    <property type="term" value="F:peptidase activity"/>
    <property type="evidence" value="ECO:0007669"/>
    <property type="project" value="UniProtKB-KW"/>
</dbReference>
<dbReference type="PROSITE" id="PS51858">
    <property type="entry name" value="PPPDE"/>
    <property type="match status" value="1"/>
</dbReference>
<gene>
    <name evidence="5" type="ORF">AGERDE_LOCUS1489</name>
</gene>
<keyword evidence="6" id="KW-1185">Reference proteome</keyword>
<name>A0A9N8VD64_9GLOM</name>
<dbReference type="PANTHER" id="PTHR12378:SF7">
    <property type="entry name" value="DESUMOYLATING ISOPEPTIDASE 1"/>
    <property type="match status" value="1"/>
</dbReference>
<comment type="caution">
    <text evidence="5">The sequence shown here is derived from an EMBL/GenBank/DDBJ whole genome shotgun (WGS) entry which is preliminary data.</text>
</comment>
<dbReference type="Proteomes" id="UP000789831">
    <property type="component" value="Unassembled WGS sequence"/>
</dbReference>
<evidence type="ECO:0000256" key="1">
    <source>
        <dbReference type="ARBA" id="ARBA00008140"/>
    </source>
</evidence>
<dbReference type="SMART" id="SM01179">
    <property type="entry name" value="DUF862"/>
    <property type="match status" value="1"/>
</dbReference>
<proteinExistence type="inferred from homology"/>
<evidence type="ECO:0000256" key="2">
    <source>
        <dbReference type="ARBA" id="ARBA00022670"/>
    </source>
</evidence>
<dbReference type="Pfam" id="PF05903">
    <property type="entry name" value="Peptidase_C97"/>
    <property type="match status" value="1"/>
</dbReference>
<evidence type="ECO:0000256" key="3">
    <source>
        <dbReference type="ARBA" id="ARBA00022801"/>
    </source>
</evidence>
<dbReference type="Gene3D" id="3.90.1720.30">
    <property type="entry name" value="PPPDE domains"/>
    <property type="match status" value="1"/>
</dbReference>
<evidence type="ECO:0000313" key="6">
    <source>
        <dbReference type="Proteomes" id="UP000789831"/>
    </source>
</evidence>
<accession>A0A9N8VD64</accession>
<keyword evidence="3" id="KW-0378">Hydrolase</keyword>
<dbReference type="PANTHER" id="PTHR12378">
    <property type="entry name" value="DESUMOYLATING ISOPEPTIDASE"/>
    <property type="match status" value="1"/>
</dbReference>
<comment type="similarity">
    <text evidence="1">Belongs to the DeSI family.</text>
</comment>
<reference evidence="5" key="1">
    <citation type="submission" date="2021-06" db="EMBL/GenBank/DDBJ databases">
        <authorList>
            <person name="Kallberg Y."/>
            <person name="Tangrot J."/>
            <person name="Rosling A."/>
        </authorList>
    </citation>
    <scope>NUCLEOTIDE SEQUENCE</scope>
    <source>
        <strain evidence="5">MT106</strain>
    </source>
</reference>
<protein>
    <submittedName>
        <fullName evidence="5">11397_t:CDS:1</fullName>
    </submittedName>
</protein>
<dbReference type="AlphaFoldDB" id="A0A9N8VD64"/>
<dbReference type="GO" id="GO:0070646">
    <property type="term" value="P:protein modification by small protein removal"/>
    <property type="evidence" value="ECO:0007669"/>
    <property type="project" value="TreeGrafter"/>
</dbReference>
<evidence type="ECO:0000259" key="4">
    <source>
        <dbReference type="PROSITE" id="PS51858"/>
    </source>
</evidence>
<evidence type="ECO:0000313" key="5">
    <source>
        <dbReference type="EMBL" id="CAG8447133.1"/>
    </source>
</evidence>
<organism evidence="5 6">
    <name type="scientific">Ambispora gerdemannii</name>
    <dbReference type="NCBI Taxonomy" id="144530"/>
    <lineage>
        <taxon>Eukaryota</taxon>
        <taxon>Fungi</taxon>
        <taxon>Fungi incertae sedis</taxon>
        <taxon>Mucoromycota</taxon>
        <taxon>Glomeromycotina</taxon>
        <taxon>Glomeromycetes</taxon>
        <taxon>Archaeosporales</taxon>
        <taxon>Ambisporaceae</taxon>
        <taxon>Ambispora</taxon>
    </lineage>
</organism>